<protein>
    <submittedName>
        <fullName evidence="2">Methyltransferase domain-containing protein</fullName>
    </submittedName>
</protein>
<proteinExistence type="predicted"/>
<gene>
    <name evidence="2" type="ORF">SAMN02910417_02428</name>
</gene>
<dbReference type="Pfam" id="PF08241">
    <property type="entry name" value="Methyltransf_11"/>
    <property type="match status" value="1"/>
</dbReference>
<reference evidence="2 3" key="1">
    <citation type="submission" date="2016-10" db="EMBL/GenBank/DDBJ databases">
        <authorList>
            <person name="de Groot N.N."/>
        </authorList>
    </citation>
    <scope>NUCLEOTIDE SEQUENCE [LARGE SCALE GENOMIC DNA]</scope>
    <source>
        <strain evidence="2 3">DSM 3217</strain>
    </source>
</reference>
<dbReference type="InterPro" id="IPR029063">
    <property type="entry name" value="SAM-dependent_MTases_sf"/>
</dbReference>
<dbReference type="OrthoDB" id="9804312at2"/>
<evidence type="ECO:0000259" key="1">
    <source>
        <dbReference type="Pfam" id="PF08241"/>
    </source>
</evidence>
<dbReference type="STRING" id="1732.SAMN02910417_02428"/>
<dbReference type="InterPro" id="IPR013216">
    <property type="entry name" value="Methyltransf_11"/>
</dbReference>
<accession>A0A1G6CIR7</accession>
<keyword evidence="2" id="KW-0489">Methyltransferase</keyword>
<dbReference type="Gene3D" id="3.40.50.150">
    <property type="entry name" value="Vaccinia Virus protein VP39"/>
    <property type="match status" value="1"/>
</dbReference>
<keyword evidence="3" id="KW-1185">Reference proteome</keyword>
<dbReference type="EMBL" id="FMXR01000020">
    <property type="protein sequence ID" value="SDB32741.1"/>
    <property type="molecule type" value="Genomic_DNA"/>
</dbReference>
<dbReference type="SUPFAM" id="SSF53335">
    <property type="entry name" value="S-adenosyl-L-methionine-dependent methyltransferases"/>
    <property type="match status" value="1"/>
</dbReference>
<name>A0A1G6CIR7_EUBOX</name>
<sequence>MTNLEEYYNKFNEEKRLNSRHGQIEYRISMDFIHQYLKPGDKIADIGAATGRYSIPLFEEGYDVTAVEPVQHNLGRLQKKCPQITAFKGNALKLKRLADNSFDAVIFFGPMYHLIGHEQKMQALLEAKRITKPGGHIFVAYIMNEYSVITYAFKERHILECMEEGRFDEDFQTVPKPDDLYDYVRLEEINRIKEEAGLLRKTILSPDGAANYMRPFLNQLTQEEFEQFIRYQRSVCERPELLGAGAHIVDILCKE</sequence>
<keyword evidence="2" id="KW-0808">Transferase</keyword>
<evidence type="ECO:0000313" key="3">
    <source>
        <dbReference type="Proteomes" id="UP000199228"/>
    </source>
</evidence>
<dbReference type="GO" id="GO:0008757">
    <property type="term" value="F:S-adenosylmethionine-dependent methyltransferase activity"/>
    <property type="evidence" value="ECO:0007669"/>
    <property type="project" value="InterPro"/>
</dbReference>
<dbReference type="GO" id="GO:0032259">
    <property type="term" value="P:methylation"/>
    <property type="evidence" value="ECO:0007669"/>
    <property type="project" value="UniProtKB-KW"/>
</dbReference>
<feature type="domain" description="Methyltransferase type 11" evidence="1">
    <location>
        <begin position="45"/>
        <end position="139"/>
    </location>
</feature>
<dbReference type="RefSeq" id="WP_090174624.1">
    <property type="nucleotide sequence ID" value="NZ_FMXR01000020.1"/>
</dbReference>
<evidence type="ECO:0000313" key="2">
    <source>
        <dbReference type="EMBL" id="SDB32741.1"/>
    </source>
</evidence>
<dbReference type="Proteomes" id="UP000199228">
    <property type="component" value="Unassembled WGS sequence"/>
</dbReference>
<dbReference type="AlphaFoldDB" id="A0A1G6CIR7"/>
<dbReference type="CDD" id="cd02440">
    <property type="entry name" value="AdoMet_MTases"/>
    <property type="match status" value="1"/>
</dbReference>
<organism evidence="2 3">
    <name type="scientific">Eubacterium oxidoreducens</name>
    <dbReference type="NCBI Taxonomy" id="1732"/>
    <lineage>
        <taxon>Bacteria</taxon>
        <taxon>Bacillati</taxon>
        <taxon>Bacillota</taxon>
        <taxon>Clostridia</taxon>
        <taxon>Eubacteriales</taxon>
        <taxon>Eubacteriaceae</taxon>
        <taxon>Eubacterium</taxon>
    </lineage>
</organism>